<evidence type="ECO:0000259" key="5">
    <source>
        <dbReference type="PROSITE" id="PS51077"/>
    </source>
</evidence>
<evidence type="ECO:0000313" key="8">
    <source>
        <dbReference type="Proteomes" id="UP000215005"/>
    </source>
</evidence>
<evidence type="ECO:0000256" key="2">
    <source>
        <dbReference type="ARBA" id="ARBA00023125"/>
    </source>
</evidence>
<dbReference type="InterPro" id="IPR036388">
    <property type="entry name" value="WH-like_DNA-bd_sf"/>
</dbReference>
<dbReference type="InterPro" id="IPR050707">
    <property type="entry name" value="HTH_MetabolicPath_Reg"/>
</dbReference>
<dbReference type="InterPro" id="IPR005471">
    <property type="entry name" value="Tscrpt_reg_IclR_N"/>
</dbReference>
<keyword evidence="2" id="KW-0238">DNA-binding</keyword>
<dbReference type="PROSITE" id="PS51078">
    <property type="entry name" value="ICLR_ED"/>
    <property type="match status" value="1"/>
</dbReference>
<organism evidence="7 8">
    <name type="scientific">Nocardiopsis gilva YIM 90087</name>
    <dbReference type="NCBI Taxonomy" id="1235441"/>
    <lineage>
        <taxon>Bacteria</taxon>
        <taxon>Bacillati</taxon>
        <taxon>Actinomycetota</taxon>
        <taxon>Actinomycetes</taxon>
        <taxon>Streptosporangiales</taxon>
        <taxon>Nocardiopsidaceae</taxon>
        <taxon>Nocardiopsis</taxon>
    </lineage>
</organism>
<dbReference type="InterPro" id="IPR029016">
    <property type="entry name" value="GAF-like_dom_sf"/>
</dbReference>
<evidence type="ECO:0000256" key="4">
    <source>
        <dbReference type="SAM" id="MobiDB-lite"/>
    </source>
</evidence>
<gene>
    <name evidence="7" type="ORF">CDO52_21360</name>
</gene>
<evidence type="ECO:0000259" key="6">
    <source>
        <dbReference type="PROSITE" id="PS51078"/>
    </source>
</evidence>
<dbReference type="EMBL" id="CP022753">
    <property type="protein sequence ID" value="ASU85003.1"/>
    <property type="molecule type" value="Genomic_DNA"/>
</dbReference>
<dbReference type="GO" id="GO:0045892">
    <property type="term" value="P:negative regulation of DNA-templated transcription"/>
    <property type="evidence" value="ECO:0007669"/>
    <property type="project" value="TreeGrafter"/>
</dbReference>
<dbReference type="OrthoDB" id="156285at2"/>
<dbReference type="GO" id="GO:0003700">
    <property type="term" value="F:DNA-binding transcription factor activity"/>
    <property type="evidence" value="ECO:0007669"/>
    <property type="project" value="TreeGrafter"/>
</dbReference>
<feature type="domain" description="IclR-ED" evidence="6">
    <location>
        <begin position="78"/>
        <end position="241"/>
    </location>
</feature>
<dbReference type="PANTHER" id="PTHR30136">
    <property type="entry name" value="HELIX-TURN-HELIX TRANSCRIPTIONAL REGULATOR, ICLR FAMILY"/>
    <property type="match status" value="1"/>
</dbReference>
<accession>A0A223SA76</accession>
<dbReference type="Gene3D" id="3.30.450.40">
    <property type="match status" value="2"/>
</dbReference>
<keyword evidence="8" id="KW-1185">Reference proteome</keyword>
<dbReference type="Pfam" id="PF09339">
    <property type="entry name" value="HTH_IclR"/>
    <property type="match status" value="1"/>
</dbReference>
<dbReference type="RefSeq" id="WP_017619767.1">
    <property type="nucleotide sequence ID" value="NZ_ANBG01000264.1"/>
</dbReference>
<dbReference type="Proteomes" id="UP000215005">
    <property type="component" value="Chromosome"/>
</dbReference>
<dbReference type="Pfam" id="PF01614">
    <property type="entry name" value="IclR_C"/>
    <property type="match status" value="1"/>
</dbReference>
<reference evidence="7 8" key="1">
    <citation type="submission" date="2017-08" db="EMBL/GenBank/DDBJ databases">
        <title>The complete genome sequence of Nocardiopsis gilva YIM 90087.</title>
        <authorList>
            <person name="Yin M."/>
            <person name="Tang S."/>
        </authorList>
    </citation>
    <scope>NUCLEOTIDE SEQUENCE [LARGE SCALE GENOMIC DNA]</scope>
    <source>
        <strain evidence="7 8">YIM 90087</strain>
    </source>
</reference>
<dbReference type="InterPro" id="IPR011991">
    <property type="entry name" value="ArsR-like_HTH"/>
</dbReference>
<dbReference type="PANTHER" id="PTHR30136:SF24">
    <property type="entry name" value="HTH-TYPE TRANSCRIPTIONAL REPRESSOR ALLR"/>
    <property type="match status" value="1"/>
</dbReference>
<dbReference type="PROSITE" id="PS51077">
    <property type="entry name" value="HTH_ICLR"/>
    <property type="match status" value="1"/>
</dbReference>
<dbReference type="CDD" id="cd00090">
    <property type="entry name" value="HTH_ARSR"/>
    <property type="match status" value="1"/>
</dbReference>
<dbReference type="Gene3D" id="1.10.10.10">
    <property type="entry name" value="Winged helix-like DNA-binding domain superfamily/Winged helix DNA-binding domain"/>
    <property type="match status" value="1"/>
</dbReference>
<proteinExistence type="predicted"/>
<dbReference type="SUPFAM" id="SSF55781">
    <property type="entry name" value="GAF domain-like"/>
    <property type="match status" value="1"/>
</dbReference>
<dbReference type="SMART" id="SM00346">
    <property type="entry name" value="HTH_ICLR"/>
    <property type="match status" value="1"/>
</dbReference>
<dbReference type="SUPFAM" id="SSF46785">
    <property type="entry name" value="Winged helix' DNA-binding domain"/>
    <property type="match status" value="1"/>
</dbReference>
<feature type="domain" description="HTH iclR-type" evidence="5">
    <location>
        <begin position="21"/>
        <end position="82"/>
    </location>
</feature>
<name>A0A223SA76_9ACTN</name>
<keyword evidence="1" id="KW-0805">Transcription regulation</keyword>
<dbReference type="AlphaFoldDB" id="A0A223SA76"/>
<keyword evidence="3" id="KW-0804">Transcription</keyword>
<dbReference type="GO" id="GO:0003677">
    <property type="term" value="F:DNA binding"/>
    <property type="evidence" value="ECO:0007669"/>
    <property type="project" value="UniProtKB-KW"/>
</dbReference>
<protein>
    <submittedName>
        <fullName evidence="7">IclR family transcriptional regulator</fullName>
    </submittedName>
</protein>
<evidence type="ECO:0000256" key="3">
    <source>
        <dbReference type="ARBA" id="ARBA00023163"/>
    </source>
</evidence>
<sequence length="241" mass="25563">MTESGTAADSGKRADAPGTRSQTLDRGIRALEVLHEAPGPMSIAELARALEVHRSIIYRILRTLEDHRLVSRTRDGTYELGLGLPALARGVSRGLQSAALPALSSLADATGMTAFLVVPSGDKAITLANVEPRQSVAHIAYAPGMRHPLDRGAPGLAVLAALPAREDERAEVGQVRERGWAYSRSEVLPGMSSVAAPISTATDVASVAVIYLESACPDERDRQELGERVRSAAKEIMADLP</sequence>
<dbReference type="InterPro" id="IPR036390">
    <property type="entry name" value="WH_DNA-bd_sf"/>
</dbReference>
<feature type="region of interest" description="Disordered" evidence="4">
    <location>
        <begin position="1"/>
        <end position="22"/>
    </location>
</feature>
<evidence type="ECO:0000313" key="7">
    <source>
        <dbReference type="EMBL" id="ASU85003.1"/>
    </source>
</evidence>
<dbReference type="KEGG" id="ngv:CDO52_21360"/>
<evidence type="ECO:0000256" key="1">
    <source>
        <dbReference type="ARBA" id="ARBA00023015"/>
    </source>
</evidence>
<dbReference type="InterPro" id="IPR014757">
    <property type="entry name" value="Tscrpt_reg_IclR_C"/>
</dbReference>